<dbReference type="Proteomes" id="UP000289152">
    <property type="component" value="Unassembled WGS sequence"/>
</dbReference>
<organism evidence="2 3">
    <name type="scientific">Tremella mesenterica</name>
    <name type="common">Jelly fungus</name>
    <dbReference type="NCBI Taxonomy" id="5217"/>
    <lineage>
        <taxon>Eukaryota</taxon>
        <taxon>Fungi</taxon>
        <taxon>Dikarya</taxon>
        <taxon>Basidiomycota</taxon>
        <taxon>Agaricomycotina</taxon>
        <taxon>Tremellomycetes</taxon>
        <taxon>Tremellales</taxon>
        <taxon>Tremellaceae</taxon>
        <taxon>Tremella</taxon>
    </lineage>
</organism>
<evidence type="ECO:0000256" key="1">
    <source>
        <dbReference type="SAM" id="MobiDB-lite"/>
    </source>
</evidence>
<dbReference type="VEuPathDB" id="FungiDB:TREMEDRAFT_62626"/>
<evidence type="ECO:0000313" key="2">
    <source>
        <dbReference type="EMBL" id="RXK35944.1"/>
    </source>
</evidence>
<feature type="region of interest" description="Disordered" evidence="1">
    <location>
        <begin position="21"/>
        <end position="53"/>
    </location>
</feature>
<name>A0A4Q1BDI9_TREME</name>
<proteinExistence type="predicted"/>
<dbReference type="AlphaFoldDB" id="A0A4Q1BDI9"/>
<dbReference type="InParanoid" id="A0A4Q1BDI9"/>
<evidence type="ECO:0000313" key="3">
    <source>
        <dbReference type="Proteomes" id="UP000289152"/>
    </source>
</evidence>
<dbReference type="EMBL" id="SDIL01000114">
    <property type="protein sequence ID" value="RXK35944.1"/>
    <property type="molecule type" value="Genomic_DNA"/>
</dbReference>
<accession>A0A4Q1BDI9</accession>
<keyword evidence="3" id="KW-1185">Reference proteome</keyword>
<reference evidence="2 3" key="1">
    <citation type="submission" date="2016-06" db="EMBL/GenBank/DDBJ databases">
        <title>Evolution of pathogenesis and genome organization in the Tremellales.</title>
        <authorList>
            <person name="Cuomo C."/>
            <person name="Litvintseva A."/>
            <person name="Heitman J."/>
            <person name="Chen Y."/>
            <person name="Sun S."/>
            <person name="Springer D."/>
            <person name="Dromer F."/>
            <person name="Young S."/>
            <person name="Zeng Q."/>
            <person name="Chapman S."/>
            <person name="Gujja S."/>
            <person name="Saif S."/>
            <person name="Birren B."/>
        </authorList>
    </citation>
    <scope>NUCLEOTIDE SEQUENCE [LARGE SCALE GENOMIC DNA]</scope>
    <source>
        <strain evidence="2 3">ATCC 28783</strain>
    </source>
</reference>
<gene>
    <name evidence="2" type="ORF">M231_06767</name>
</gene>
<comment type="caution">
    <text evidence="2">The sequence shown here is derived from an EMBL/GenBank/DDBJ whole genome shotgun (WGS) entry which is preliminary data.</text>
</comment>
<protein>
    <submittedName>
        <fullName evidence="2">Uncharacterized protein</fullName>
    </submittedName>
</protein>
<sequence>MPRVGTRLRLTGSPIRLGISPGKRRMTPSKFPVVGAPTSRTSGGRLGSCRQDKAPSKATVDLHRSENQNLLSQARSLHAESARWIEESGEGHNLRVTGLLTTVQEQLLAFINIEQAKEPAISAGASAEISQAETAHKGLERLKDLMRSVRESLSSWSGQSLESQRTALAMMSSAVMIPHP</sequence>